<evidence type="ECO:0000313" key="6">
    <source>
        <dbReference type="Proteomes" id="UP000241421"/>
    </source>
</evidence>
<evidence type="ECO:0000259" key="4">
    <source>
        <dbReference type="Pfam" id="PF00593"/>
    </source>
</evidence>
<evidence type="ECO:0000256" key="3">
    <source>
        <dbReference type="ARBA" id="ARBA00023237"/>
    </source>
</evidence>
<dbReference type="Gene3D" id="2.40.170.20">
    <property type="entry name" value="TonB-dependent receptor, beta-barrel domain"/>
    <property type="match status" value="1"/>
</dbReference>
<reference evidence="5 6" key="1">
    <citation type="submission" date="2018-04" db="EMBL/GenBank/DDBJ databases">
        <title>Massilia violaceinigra sp. nov., a novel purple-pigmented bacterium isolated from Tianshan glacier, Xinjiang, China.</title>
        <authorList>
            <person name="Wang H."/>
        </authorList>
    </citation>
    <scope>NUCLEOTIDE SEQUENCE [LARGE SCALE GENOMIC DNA]</scope>
    <source>
        <strain evidence="5 6">B448-2</strain>
    </source>
</reference>
<organism evidence="5 6">
    <name type="scientific">Massilia glaciei</name>
    <dbReference type="NCBI Taxonomy" id="1524097"/>
    <lineage>
        <taxon>Bacteria</taxon>
        <taxon>Pseudomonadati</taxon>
        <taxon>Pseudomonadota</taxon>
        <taxon>Betaproteobacteria</taxon>
        <taxon>Burkholderiales</taxon>
        <taxon>Oxalobacteraceae</taxon>
        <taxon>Telluria group</taxon>
        <taxon>Massilia</taxon>
    </lineage>
</organism>
<comment type="subcellular location">
    <subcellularLocation>
        <location evidence="1">Cell outer membrane</location>
    </subcellularLocation>
</comment>
<keyword evidence="3" id="KW-0998">Cell outer membrane</keyword>
<gene>
    <name evidence="5" type="ORF">C7C56_025915</name>
</gene>
<evidence type="ECO:0000313" key="5">
    <source>
        <dbReference type="EMBL" id="PWF40558.1"/>
    </source>
</evidence>
<comment type="caution">
    <text evidence="5">The sequence shown here is derived from an EMBL/GenBank/DDBJ whole genome shotgun (WGS) entry which is preliminary data.</text>
</comment>
<sequence>GRLTSGAMYSMLLGKAEPTGGVTATSPNTSSNGQQVFAQIRNPVIVNETTMYGHQLKVLKSADIVFPAGTTPQYVGNSEGFYRDGANASSAFLDLDAKYRVNSALTIKSLANVTRGVGTTALDQGLTFARYGTGISYALNGLHEAPDSKYIGAGGNTPGLNPDGSGYKLVGRGASGIRTTDREHSLSLDAELKVDAGAFQSLEFGVRHADHKRITKRFAPAFGVPINATTPAGQIVPYPSDFGSGLGGGDWDNTGFTYTPGAVKDYIAANLRETTPEFERRVAAEIDMRERQSAFYLMQNFEADNWSGNLGVRYVRTQVNAELVTPVPSGACPKFGPGQAATPCAAYPGAINTASDGSSYLNGTVFNPLGGTVYYKTPTDRTFNNLLPSMNLRYEVRENVIARFGASRTIGRQNYNILGAAFGTPGCNASGCSVTGPNPTLRPLTADNVDAALAWYFAPRSLISVDVFQSKIDGYVKTGANRQNATVDLVDPRDNQVKSFFINTSSQQGARIRGIELAFERPLGAGFGMQSNVSRAKTQVEDGRPMVGASEWAANLGGYFENDKMSARLVYNYRGKYVAASTAPAPTANSQGNSLINGVLMPTAPVMAAGVSTLAFSLGYNLSKQLRLSFDATNLLNTARAQYRYSEEEQQKLDVSGRQFYLNLKYKF</sequence>
<proteinExistence type="predicted"/>
<dbReference type="Proteomes" id="UP000241421">
    <property type="component" value="Unassembled WGS sequence"/>
</dbReference>
<feature type="non-terminal residue" evidence="5">
    <location>
        <position position="1"/>
    </location>
</feature>
<protein>
    <submittedName>
        <fullName evidence="5">TonB-dependent receptor</fullName>
    </submittedName>
</protein>
<dbReference type="EMBL" id="PXWF02000322">
    <property type="protein sequence ID" value="PWF40558.1"/>
    <property type="molecule type" value="Genomic_DNA"/>
</dbReference>
<evidence type="ECO:0000256" key="2">
    <source>
        <dbReference type="ARBA" id="ARBA00023136"/>
    </source>
</evidence>
<dbReference type="SUPFAM" id="SSF56935">
    <property type="entry name" value="Porins"/>
    <property type="match status" value="1"/>
</dbReference>
<accession>A0A2U2HC71</accession>
<feature type="domain" description="TonB-dependent receptor-like beta-barrel" evidence="4">
    <location>
        <begin position="155"/>
        <end position="635"/>
    </location>
</feature>
<dbReference type="InterPro" id="IPR000531">
    <property type="entry name" value="Beta-barrel_TonB"/>
</dbReference>
<dbReference type="RefSeq" id="WP_106760231.1">
    <property type="nucleotide sequence ID" value="NZ_PXWF02000322.1"/>
</dbReference>
<dbReference type="Pfam" id="PF00593">
    <property type="entry name" value="TonB_dep_Rec_b-barrel"/>
    <property type="match status" value="1"/>
</dbReference>
<keyword evidence="2" id="KW-0472">Membrane</keyword>
<dbReference type="GO" id="GO:0009279">
    <property type="term" value="C:cell outer membrane"/>
    <property type="evidence" value="ECO:0007669"/>
    <property type="project" value="UniProtKB-SubCell"/>
</dbReference>
<name>A0A2U2HC71_9BURK</name>
<dbReference type="PANTHER" id="PTHR40980">
    <property type="entry name" value="PLUG DOMAIN-CONTAINING PROTEIN"/>
    <property type="match status" value="1"/>
</dbReference>
<keyword evidence="6" id="KW-1185">Reference proteome</keyword>
<dbReference type="InterPro" id="IPR036942">
    <property type="entry name" value="Beta-barrel_TonB_sf"/>
</dbReference>
<dbReference type="PANTHER" id="PTHR40980:SF3">
    <property type="entry name" value="TONB-DEPENDENT RECEPTOR-LIKE BETA-BARREL DOMAIN-CONTAINING PROTEIN"/>
    <property type="match status" value="1"/>
</dbReference>
<keyword evidence="5" id="KW-0675">Receptor</keyword>
<dbReference type="AlphaFoldDB" id="A0A2U2HC71"/>
<dbReference type="OrthoDB" id="8727862at2"/>
<evidence type="ECO:0000256" key="1">
    <source>
        <dbReference type="ARBA" id="ARBA00004442"/>
    </source>
</evidence>